<reference evidence="1" key="2">
    <citation type="journal article" date="2015" name="Data Brief">
        <title>Shoot transcriptome of the giant reed, Arundo donax.</title>
        <authorList>
            <person name="Barrero R.A."/>
            <person name="Guerrero F.D."/>
            <person name="Moolhuijzen P."/>
            <person name="Goolsby J.A."/>
            <person name="Tidwell J."/>
            <person name="Bellgard S.E."/>
            <person name="Bellgard M.I."/>
        </authorList>
    </citation>
    <scope>NUCLEOTIDE SEQUENCE</scope>
    <source>
        <tissue evidence="1">Shoot tissue taken approximately 20 cm above the soil surface</tissue>
    </source>
</reference>
<reference evidence="1" key="1">
    <citation type="submission" date="2014-09" db="EMBL/GenBank/DDBJ databases">
        <authorList>
            <person name="Magalhaes I.L.F."/>
            <person name="Oliveira U."/>
            <person name="Santos F.R."/>
            <person name="Vidigal T.H.D.A."/>
            <person name="Brescovit A.D."/>
            <person name="Santos A.J."/>
        </authorList>
    </citation>
    <scope>NUCLEOTIDE SEQUENCE</scope>
    <source>
        <tissue evidence="1">Shoot tissue taken approximately 20 cm above the soil surface</tissue>
    </source>
</reference>
<accession>A0A0A9HCQ6</accession>
<evidence type="ECO:0000313" key="1">
    <source>
        <dbReference type="EMBL" id="JAE34542.1"/>
    </source>
</evidence>
<sequence length="13" mass="1541">MPHRQLDGSFLCH</sequence>
<dbReference type="EMBL" id="GBRH01163354">
    <property type="protein sequence ID" value="JAE34542.1"/>
    <property type="molecule type" value="Transcribed_RNA"/>
</dbReference>
<organism evidence="1">
    <name type="scientific">Arundo donax</name>
    <name type="common">Giant reed</name>
    <name type="synonym">Donax arundinaceus</name>
    <dbReference type="NCBI Taxonomy" id="35708"/>
    <lineage>
        <taxon>Eukaryota</taxon>
        <taxon>Viridiplantae</taxon>
        <taxon>Streptophyta</taxon>
        <taxon>Embryophyta</taxon>
        <taxon>Tracheophyta</taxon>
        <taxon>Spermatophyta</taxon>
        <taxon>Magnoliopsida</taxon>
        <taxon>Liliopsida</taxon>
        <taxon>Poales</taxon>
        <taxon>Poaceae</taxon>
        <taxon>PACMAD clade</taxon>
        <taxon>Arundinoideae</taxon>
        <taxon>Arundineae</taxon>
        <taxon>Arundo</taxon>
    </lineage>
</organism>
<name>A0A0A9HCQ6_ARUDO</name>
<proteinExistence type="predicted"/>
<protein>
    <submittedName>
        <fullName evidence="1">Uncharacterized protein</fullName>
    </submittedName>
</protein>